<proteinExistence type="predicted"/>
<evidence type="ECO:0000313" key="3">
    <source>
        <dbReference type="Proteomes" id="UP000054144"/>
    </source>
</evidence>
<reference evidence="2 3" key="1">
    <citation type="journal article" date="2015" name="Fungal Genet. Biol.">
        <title>Evolution of novel wood decay mechanisms in Agaricales revealed by the genome sequences of Fistulina hepatica and Cylindrobasidium torrendii.</title>
        <authorList>
            <person name="Floudas D."/>
            <person name="Held B.W."/>
            <person name="Riley R."/>
            <person name="Nagy L.G."/>
            <person name="Koehler G."/>
            <person name="Ransdell A.S."/>
            <person name="Younus H."/>
            <person name="Chow J."/>
            <person name="Chiniquy J."/>
            <person name="Lipzen A."/>
            <person name="Tritt A."/>
            <person name="Sun H."/>
            <person name="Haridas S."/>
            <person name="LaButti K."/>
            <person name="Ohm R.A."/>
            <person name="Kues U."/>
            <person name="Blanchette R.A."/>
            <person name="Grigoriev I.V."/>
            <person name="Minto R.E."/>
            <person name="Hibbett D.S."/>
        </authorList>
    </citation>
    <scope>NUCLEOTIDE SEQUENCE [LARGE SCALE GENOMIC DNA]</scope>
    <source>
        <strain evidence="2 3">ATCC 64428</strain>
    </source>
</reference>
<evidence type="ECO:0000256" key="1">
    <source>
        <dbReference type="SAM" id="MobiDB-lite"/>
    </source>
</evidence>
<keyword evidence="3" id="KW-1185">Reference proteome</keyword>
<accession>A0A0D7A1X3</accession>
<dbReference type="OrthoDB" id="3253416at2759"/>
<evidence type="ECO:0000313" key="2">
    <source>
        <dbReference type="EMBL" id="KIY44750.1"/>
    </source>
</evidence>
<sequence length="273" mass="30084">MDLKKILAYTTEATARHEAKNTGAPNPNAPFLAQLAACVHDESESVKWREFVRHYCENKREVVHRGHREVRKELRELIQTGLNEITGHRVTMNYESYEQRIVLRHGVDLKGTPNSCQCKGVNLKNPGTLRIDEQHDWLAMFQKEECKWVRLDEDELAERRARYESISNERGEARKKKTTTSNAFSPAAPPGPRSPYVETSPCSPSALETSCGALNQTGRSASPSLPLTEPGSPSAGTSPYSLSAFEASCGALNQIGSAASPSVPPTLSSHTPQ</sequence>
<dbReference type="Proteomes" id="UP000054144">
    <property type="component" value="Unassembled WGS sequence"/>
</dbReference>
<organism evidence="2 3">
    <name type="scientific">Fistulina hepatica ATCC 64428</name>
    <dbReference type="NCBI Taxonomy" id="1128425"/>
    <lineage>
        <taxon>Eukaryota</taxon>
        <taxon>Fungi</taxon>
        <taxon>Dikarya</taxon>
        <taxon>Basidiomycota</taxon>
        <taxon>Agaricomycotina</taxon>
        <taxon>Agaricomycetes</taxon>
        <taxon>Agaricomycetidae</taxon>
        <taxon>Agaricales</taxon>
        <taxon>Fistulinaceae</taxon>
        <taxon>Fistulina</taxon>
    </lineage>
</organism>
<name>A0A0D7A1X3_9AGAR</name>
<dbReference type="EMBL" id="KN882065">
    <property type="protein sequence ID" value="KIY44750.1"/>
    <property type="molecule type" value="Genomic_DNA"/>
</dbReference>
<feature type="compositionally biased region" description="Polar residues" evidence="1">
    <location>
        <begin position="200"/>
        <end position="225"/>
    </location>
</feature>
<dbReference type="AlphaFoldDB" id="A0A0D7A1X3"/>
<feature type="region of interest" description="Disordered" evidence="1">
    <location>
        <begin position="168"/>
        <end position="240"/>
    </location>
</feature>
<protein>
    <submittedName>
        <fullName evidence="2">Uncharacterized protein</fullName>
    </submittedName>
</protein>
<gene>
    <name evidence="2" type="ORF">FISHEDRAFT_77160</name>
</gene>